<dbReference type="OrthoDB" id="1119958at2"/>
<evidence type="ECO:0008006" key="3">
    <source>
        <dbReference type="Google" id="ProtNLM"/>
    </source>
</evidence>
<dbReference type="RefSeq" id="WP_106673561.1">
    <property type="nucleotide sequence ID" value="NZ_BMFE01000002.1"/>
</dbReference>
<sequence>MRIAKEDIPVRIDVPGAKARQQTGFGDVSGYGTMGAEYFSFGAGTDITELLRGLEDDRCQCPHWGYVVKGEITALYTDSSEETSRSGDLFYWPPGHSVRAEEDTDIVMFSPQHEHGAVIEHIRHQVNG</sequence>
<name>A0A2T1K9W6_9GAMM</name>
<evidence type="ECO:0000313" key="2">
    <source>
        <dbReference type="Proteomes" id="UP000238385"/>
    </source>
</evidence>
<dbReference type="InterPro" id="IPR011051">
    <property type="entry name" value="RmlC_Cupin_sf"/>
</dbReference>
<organism evidence="1 2">
    <name type="scientific">Marinobacter halophilus</name>
    <dbReference type="NCBI Taxonomy" id="1323740"/>
    <lineage>
        <taxon>Bacteria</taxon>
        <taxon>Pseudomonadati</taxon>
        <taxon>Pseudomonadota</taxon>
        <taxon>Gammaproteobacteria</taxon>
        <taxon>Pseudomonadales</taxon>
        <taxon>Marinobacteraceae</taxon>
        <taxon>Marinobacter</taxon>
    </lineage>
</organism>
<accession>A0A2T1K9W6</accession>
<protein>
    <recommendedName>
        <fullName evidence="3">Cupin domain-containing protein</fullName>
    </recommendedName>
</protein>
<comment type="caution">
    <text evidence="1">The sequence shown here is derived from an EMBL/GenBank/DDBJ whole genome shotgun (WGS) entry which is preliminary data.</text>
</comment>
<dbReference type="SUPFAM" id="SSF51182">
    <property type="entry name" value="RmlC-like cupins"/>
    <property type="match status" value="1"/>
</dbReference>
<dbReference type="Gene3D" id="2.60.120.10">
    <property type="entry name" value="Jelly Rolls"/>
    <property type="match status" value="1"/>
</dbReference>
<keyword evidence="2" id="KW-1185">Reference proteome</keyword>
<proteinExistence type="predicted"/>
<reference evidence="1 2" key="1">
    <citation type="submission" date="2018-03" db="EMBL/GenBank/DDBJ databases">
        <title>Marinobacter brunus sp. nov., a marine bacterium of Gamma-proteobacteria isolated from the surface seawater of the South China Sea.</title>
        <authorList>
            <person name="Cheng H."/>
            <person name="Wu Y.-H."/>
            <person name="Xamxidin M."/>
            <person name="Xu X.-W."/>
        </authorList>
    </citation>
    <scope>NUCLEOTIDE SEQUENCE [LARGE SCALE GENOMIC DNA]</scope>
    <source>
        <strain evidence="1 2">JCM 30472</strain>
    </source>
</reference>
<dbReference type="EMBL" id="PXNN01000017">
    <property type="protein sequence ID" value="PSF06939.1"/>
    <property type="molecule type" value="Genomic_DNA"/>
</dbReference>
<evidence type="ECO:0000313" key="1">
    <source>
        <dbReference type="EMBL" id="PSF06939.1"/>
    </source>
</evidence>
<dbReference type="AlphaFoldDB" id="A0A2T1K9W6"/>
<dbReference type="Proteomes" id="UP000238385">
    <property type="component" value="Unassembled WGS sequence"/>
</dbReference>
<gene>
    <name evidence="1" type="ORF">C7H08_17915</name>
</gene>
<dbReference type="InterPro" id="IPR014710">
    <property type="entry name" value="RmlC-like_jellyroll"/>
</dbReference>